<evidence type="ECO:0000256" key="5">
    <source>
        <dbReference type="ARBA" id="ARBA00023049"/>
    </source>
</evidence>
<comment type="cofactor">
    <cofactor evidence="6">
        <name>Zn(2+)</name>
        <dbReference type="ChEBI" id="CHEBI:29105"/>
    </cofactor>
    <text evidence="6">Binds 1 zinc ion per subunit.</text>
</comment>
<evidence type="ECO:0000256" key="7">
    <source>
        <dbReference type="SAM" id="Phobius"/>
    </source>
</evidence>
<name>A0A142NQY7_BRELN</name>
<keyword evidence="1 6" id="KW-0645">Protease</keyword>
<feature type="domain" description="Peptidase M48" evidence="8">
    <location>
        <begin position="121"/>
        <end position="192"/>
    </location>
</feature>
<keyword evidence="5 6" id="KW-0482">Metalloprotease</keyword>
<evidence type="ECO:0000256" key="1">
    <source>
        <dbReference type="ARBA" id="ARBA00022670"/>
    </source>
</evidence>
<dbReference type="GO" id="GO:0004222">
    <property type="term" value="F:metalloendopeptidase activity"/>
    <property type="evidence" value="ECO:0007669"/>
    <property type="project" value="InterPro"/>
</dbReference>
<gene>
    <name evidence="9" type="ORF">A2T55_14345</name>
</gene>
<dbReference type="Pfam" id="PF01435">
    <property type="entry name" value="Peptidase_M48"/>
    <property type="match status" value="1"/>
</dbReference>
<organism evidence="9 10">
    <name type="scientific">Brevibacterium linens</name>
    <dbReference type="NCBI Taxonomy" id="1703"/>
    <lineage>
        <taxon>Bacteria</taxon>
        <taxon>Bacillati</taxon>
        <taxon>Actinomycetota</taxon>
        <taxon>Actinomycetes</taxon>
        <taxon>Micrococcales</taxon>
        <taxon>Brevibacteriaceae</taxon>
        <taxon>Brevibacterium</taxon>
    </lineage>
</organism>
<keyword evidence="4 6" id="KW-0862">Zinc</keyword>
<evidence type="ECO:0000313" key="10">
    <source>
        <dbReference type="Proteomes" id="UP000075950"/>
    </source>
</evidence>
<feature type="transmembrane region" description="Helical" evidence="7">
    <location>
        <begin position="6"/>
        <end position="25"/>
    </location>
</feature>
<dbReference type="Gene3D" id="3.30.2010.10">
    <property type="entry name" value="Metalloproteases ('zincins'), catalytic domain"/>
    <property type="match status" value="1"/>
</dbReference>
<evidence type="ECO:0000256" key="4">
    <source>
        <dbReference type="ARBA" id="ARBA00022833"/>
    </source>
</evidence>
<keyword evidence="3 6" id="KW-0378">Hydrolase</keyword>
<evidence type="ECO:0000256" key="6">
    <source>
        <dbReference type="RuleBase" id="RU003983"/>
    </source>
</evidence>
<keyword evidence="7" id="KW-0472">Membrane</keyword>
<dbReference type="GO" id="GO:0006508">
    <property type="term" value="P:proteolysis"/>
    <property type="evidence" value="ECO:0007669"/>
    <property type="project" value="UniProtKB-KW"/>
</dbReference>
<dbReference type="KEGG" id="bly:A2T55_14345"/>
<dbReference type="CDD" id="cd07326">
    <property type="entry name" value="M56_BlaR1_MecR1_like"/>
    <property type="match status" value="1"/>
</dbReference>
<dbReference type="Proteomes" id="UP000075950">
    <property type="component" value="Chromosome"/>
</dbReference>
<keyword evidence="7" id="KW-1133">Transmembrane helix</keyword>
<keyword evidence="7" id="KW-0812">Transmembrane</keyword>
<dbReference type="RefSeq" id="WP_062862344.1">
    <property type="nucleotide sequence ID" value="NZ_CP014869.1"/>
</dbReference>
<evidence type="ECO:0000256" key="3">
    <source>
        <dbReference type="ARBA" id="ARBA00022801"/>
    </source>
</evidence>
<dbReference type="AlphaFoldDB" id="A0A142NQY7"/>
<dbReference type="InterPro" id="IPR001915">
    <property type="entry name" value="Peptidase_M48"/>
</dbReference>
<reference evidence="10" key="1">
    <citation type="submission" date="2016-03" db="EMBL/GenBank/DDBJ databases">
        <authorList>
            <person name="Ploux O."/>
        </authorList>
    </citation>
    <scope>NUCLEOTIDE SEQUENCE [LARGE SCALE GENOMIC DNA]</scope>
    <source>
        <strain evidence="10">BS258</strain>
    </source>
</reference>
<evidence type="ECO:0000256" key="2">
    <source>
        <dbReference type="ARBA" id="ARBA00022723"/>
    </source>
</evidence>
<dbReference type="EMBL" id="CP014869">
    <property type="protein sequence ID" value="AMT94780.1"/>
    <property type="molecule type" value="Genomic_DNA"/>
</dbReference>
<sequence length="255" mass="27749">MFVSAIVFIFAAVVVFFASPMLLASGEWQVRRPVSALNAWLGALGLGLILTALGLIFMLVGALEADGGANAVVLWTIGWIAMGGIGAVLALVLKASGEFGDRVRVEVRALRSRWIDWRIDQNYRIITVDDDKPYAIAIPGSPPEICLSAGLHRILDESECAAVIAHEKSHLRRRHALVLRIVTVNLACLPQRLAVSGKFRAAVLPLMEMIADDDAVSVTSPKSVRSALERLGRANCDESLKLRALRLRRLHPEMG</sequence>
<accession>A0A142NQY7</accession>
<proteinExistence type="inferred from homology"/>
<evidence type="ECO:0000259" key="8">
    <source>
        <dbReference type="Pfam" id="PF01435"/>
    </source>
</evidence>
<evidence type="ECO:0000313" key="9">
    <source>
        <dbReference type="EMBL" id="AMT94780.1"/>
    </source>
</evidence>
<dbReference type="GO" id="GO:0046872">
    <property type="term" value="F:metal ion binding"/>
    <property type="evidence" value="ECO:0007669"/>
    <property type="project" value="UniProtKB-KW"/>
</dbReference>
<feature type="transmembrane region" description="Helical" evidence="7">
    <location>
        <begin position="37"/>
        <end position="60"/>
    </location>
</feature>
<protein>
    <recommendedName>
        <fullName evidence="8">Peptidase M48 domain-containing protein</fullName>
    </recommendedName>
</protein>
<keyword evidence="2" id="KW-0479">Metal-binding</keyword>
<comment type="similarity">
    <text evidence="6">Belongs to the peptidase M48 family.</text>
</comment>
<feature type="transmembrane region" description="Helical" evidence="7">
    <location>
        <begin position="72"/>
        <end position="93"/>
    </location>
</feature>